<dbReference type="SUPFAM" id="SSF46785">
    <property type="entry name" value="Winged helix' DNA-binding domain"/>
    <property type="match status" value="1"/>
</dbReference>
<keyword evidence="3" id="KW-0804">Transcription</keyword>
<dbReference type="InterPro" id="IPR050679">
    <property type="entry name" value="Bact_HTH_transcr_reg"/>
</dbReference>
<evidence type="ECO:0000313" key="6">
    <source>
        <dbReference type="Proteomes" id="UP001501222"/>
    </source>
</evidence>
<feature type="domain" description="HTH gntR-type" evidence="4">
    <location>
        <begin position="8"/>
        <end position="76"/>
    </location>
</feature>
<keyword evidence="6" id="KW-1185">Reference proteome</keyword>
<comment type="caution">
    <text evidence="5">The sequence shown here is derived from an EMBL/GenBank/DDBJ whole genome shotgun (WGS) entry which is preliminary data.</text>
</comment>
<sequence length="250" mass="27775">MSSKGVLGTKTEQLAASLRDQILSGRLAPAAVLPSERQLISTYDVSRITVRAAIAALRTEGLLQVIPGKGAFVRRIGDWPVHTHARTITVDRDGNYIDNESGAADWTELDRPSKYRADADTPLALSLGIAQGTSYYASDRLLENNSGTRIFVRTYLPVFVTREIPELAEHPYISARQVYKAAREAGMEPEFNDYISARHPSADDARKLLIPNAIPMLITRRIATHNERPLVMQETHRSAEDTQLHYRPGS</sequence>
<keyword evidence="2" id="KW-0238">DNA-binding</keyword>
<evidence type="ECO:0000313" key="5">
    <source>
        <dbReference type="EMBL" id="GAA3598568.1"/>
    </source>
</evidence>
<dbReference type="EMBL" id="BAABAA010000022">
    <property type="protein sequence ID" value="GAA3598568.1"/>
    <property type="molecule type" value="Genomic_DNA"/>
</dbReference>
<dbReference type="PANTHER" id="PTHR44846:SF17">
    <property type="entry name" value="GNTR-FAMILY TRANSCRIPTIONAL REGULATOR"/>
    <property type="match status" value="1"/>
</dbReference>
<gene>
    <name evidence="5" type="ORF">GCM10022235_82960</name>
</gene>
<dbReference type="PRINTS" id="PR00035">
    <property type="entry name" value="HTHGNTR"/>
</dbReference>
<dbReference type="SUPFAM" id="SSF64288">
    <property type="entry name" value="Chorismate lyase-like"/>
    <property type="match status" value="1"/>
</dbReference>
<dbReference type="Proteomes" id="UP001501222">
    <property type="component" value="Unassembled WGS sequence"/>
</dbReference>
<dbReference type="Gene3D" id="3.40.1410.10">
    <property type="entry name" value="Chorismate lyase-like"/>
    <property type="match status" value="1"/>
</dbReference>
<evidence type="ECO:0000256" key="1">
    <source>
        <dbReference type="ARBA" id="ARBA00023015"/>
    </source>
</evidence>
<evidence type="ECO:0000256" key="2">
    <source>
        <dbReference type="ARBA" id="ARBA00023125"/>
    </source>
</evidence>
<dbReference type="Gene3D" id="1.10.10.10">
    <property type="entry name" value="Winged helix-like DNA-binding domain superfamily/Winged helix DNA-binding domain"/>
    <property type="match status" value="1"/>
</dbReference>
<dbReference type="CDD" id="cd07377">
    <property type="entry name" value="WHTH_GntR"/>
    <property type="match status" value="1"/>
</dbReference>
<dbReference type="InterPro" id="IPR028978">
    <property type="entry name" value="Chorismate_lyase_/UTRA_dom_sf"/>
</dbReference>
<dbReference type="SMART" id="SM00345">
    <property type="entry name" value="HTH_GNTR"/>
    <property type="match status" value="1"/>
</dbReference>
<organism evidence="5 6">
    <name type="scientific">Kribbella ginsengisoli</name>
    <dbReference type="NCBI Taxonomy" id="363865"/>
    <lineage>
        <taxon>Bacteria</taxon>
        <taxon>Bacillati</taxon>
        <taxon>Actinomycetota</taxon>
        <taxon>Actinomycetes</taxon>
        <taxon>Propionibacteriales</taxon>
        <taxon>Kribbellaceae</taxon>
        <taxon>Kribbella</taxon>
    </lineage>
</organism>
<dbReference type="Pfam" id="PF07702">
    <property type="entry name" value="UTRA"/>
    <property type="match status" value="1"/>
</dbReference>
<dbReference type="PANTHER" id="PTHR44846">
    <property type="entry name" value="MANNOSYL-D-GLYCERATE TRANSPORT/METABOLISM SYSTEM REPRESSOR MNGR-RELATED"/>
    <property type="match status" value="1"/>
</dbReference>
<dbReference type="RefSeq" id="WP_344850195.1">
    <property type="nucleotide sequence ID" value="NZ_BAABAA010000022.1"/>
</dbReference>
<keyword evidence="1" id="KW-0805">Transcription regulation</keyword>
<name>A0ABP6Z640_9ACTN</name>
<dbReference type="Pfam" id="PF00392">
    <property type="entry name" value="GntR"/>
    <property type="match status" value="1"/>
</dbReference>
<evidence type="ECO:0000256" key="3">
    <source>
        <dbReference type="ARBA" id="ARBA00023163"/>
    </source>
</evidence>
<dbReference type="InterPro" id="IPR000524">
    <property type="entry name" value="Tscrpt_reg_HTH_GntR"/>
</dbReference>
<dbReference type="InterPro" id="IPR036388">
    <property type="entry name" value="WH-like_DNA-bd_sf"/>
</dbReference>
<dbReference type="InterPro" id="IPR036390">
    <property type="entry name" value="WH_DNA-bd_sf"/>
</dbReference>
<evidence type="ECO:0000259" key="4">
    <source>
        <dbReference type="PROSITE" id="PS50949"/>
    </source>
</evidence>
<dbReference type="InterPro" id="IPR011663">
    <property type="entry name" value="UTRA"/>
</dbReference>
<reference evidence="6" key="1">
    <citation type="journal article" date="2019" name="Int. J. Syst. Evol. Microbiol.">
        <title>The Global Catalogue of Microorganisms (GCM) 10K type strain sequencing project: providing services to taxonomists for standard genome sequencing and annotation.</title>
        <authorList>
            <consortium name="The Broad Institute Genomics Platform"/>
            <consortium name="The Broad Institute Genome Sequencing Center for Infectious Disease"/>
            <person name="Wu L."/>
            <person name="Ma J."/>
        </authorList>
    </citation>
    <scope>NUCLEOTIDE SEQUENCE [LARGE SCALE GENOMIC DNA]</scope>
    <source>
        <strain evidence="6">JCM 16928</strain>
    </source>
</reference>
<protein>
    <submittedName>
        <fullName evidence="5">GntR family transcriptional regulator</fullName>
    </submittedName>
</protein>
<dbReference type="PROSITE" id="PS50949">
    <property type="entry name" value="HTH_GNTR"/>
    <property type="match status" value="1"/>
</dbReference>
<proteinExistence type="predicted"/>
<accession>A0ABP6Z640</accession>